<evidence type="ECO:0000256" key="2">
    <source>
        <dbReference type="SAM" id="Phobius"/>
    </source>
</evidence>
<keyword evidence="2" id="KW-0812">Transmembrane</keyword>
<accession>A0A7W9EEB5</accession>
<gene>
    <name evidence="3" type="ORF">FHS49_002104</name>
</gene>
<evidence type="ECO:0000313" key="4">
    <source>
        <dbReference type="Proteomes" id="UP000549617"/>
    </source>
</evidence>
<name>A0A7W9EEB5_9SPHN</name>
<keyword evidence="2" id="KW-1133">Transmembrane helix</keyword>
<dbReference type="EMBL" id="JACIJC010000003">
    <property type="protein sequence ID" value="MBB5686088.1"/>
    <property type="molecule type" value="Genomic_DNA"/>
</dbReference>
<reference evidence="3 4" key="1">
    <citation type="submission" date="2020-08" db="EMBL/GenBank/DDBJ databases">
        <title>Genomic Encyclopedia of Type Strains, Phase IV (KMG-IV): sequencing the most valuable type-strain genomes for metagenomic binning, comparative biology and taxonomic classification.</title>
        <authorList>
            <person name="Goeker M."/>
        </authorList>
    </citation>
    <scope>NUCLEOTIDE SEQUENCE [LARGE SCALE GENOMIC DNA]</scope>
    <source>
        <strain evidence="3 4">DSM 25079</strain>
    </source>
</reference>
<keyword evidence="2" id="KW-0472">Membrane</keyword>
<evidence type="ECO:0000256" key="1">
    <source>
        <dbReference type="SAM" id="MobiDB-lite"/>
    </source>
</evidence>
<dbReference type="RefSeq" id="WP_184018114.1">
    <property type="nucleotide sequence ID" value="NZ_JACIJC010000003.1"/>
</dbReference>
<proteinExistence type="predicted"/>
<keyword evidence="4" id="KW-1185">Reference proteome</keyword>
<feature type="region of interest" description="Disordered" evidence="1">
    <location>
        <begin position="40"/>
        <end position="102"/>
    </location>
</feature>
<comment type="caution">
    <text evidence="3">The sequence shown here is derived from an EMBL/GenBank/DDBJ whole genome shotgun (WGS) entry which is preliminary data.</text>
</comment>
<sequence>MRVTVHLPETEKKERLQRVRIGATGLAAVLLVILGAGALTRSASDETPVDQTPGVETPGGLPDLTGNAGASQKTQEPLAELGVAPSMDASSDPANAAQGPRP</sequence>
<feature type="transmembrane region" description="Helical" evidence="2">
    <location>
        <begin position="21"/>
        <end position="39"/>
    </location>
</feature>
<organism evidence="3 4">
    <name type="scientific">Sphingobium boeckii</name>
    <dbReference type="NCBI Taxonomy" id="1082345"/>
    <lineage>
        <taxon>Bacteria</taxon>
        <taxon>Pseudomonadati</taxon>
        <taxon>Pseudomonadota</taxon>
        <taxon>Alphaproteobacteria</taxon>
        <taxon>Sphingomonadales</taxon>
        <taxon>Sphingomonadaceae</taxon>
        <taxon>Sphingobium</taxon>
    </lineage>
</organism>
<dbReference type="AlphaFoldDB" id="A0A7W9EEB5"/>
<protein>
    <submittedName>
        <fullName evidence="3">Uncharacterized protein</fullName>
    </submittedName>
</protein>
<evidence type="ECO:0000313" key="3">
    <source>
        <dbReference type="EMBL" id="MBB5686088.1"/>
    </source>
</evidence>
<dbReference type="Proteomes" id="UP000549617">
    <property type="component" value="Unassembled WGS sequence"/>
</dbReference>